<keyword evidence="1" id="KW-0472">Membrane</keyword>
<dbReference type="EMBL" id="CM007901">
    <property type="protein sequence ID" value="OTG06388.1"/>
    <property type="molecule type" value="Genomic_DNA"/>
</dbReference>
<dbReference type="InParanoid" id="A0A251T5L2"/>
<keyword evidence="1" id="KW-0812">Transmembrane</keyword>
<evidence type="ECO:0000313" key="2">
    <source>
        <dbReference type="EMBL" id="OTG06388.1"/>
    </source>
</evidence>
<feature type="transmembrane region" description="Helical" evidence="1">
    <location>
        <begin position="92"/>
        <end position="113"/>
    </location>
</feature>
<evidence type="ECO:0000313" key="3">
    <source>
        <dbReference type="Proteomes" id="UP000215914"/>
    </source>
</evidence>
<proteinExistence type="predicted"/>
<keyword evidence="3" id="KW-1185">Reference proteome</keyword>
<name>A0A251T5L2_HELAN</name>
<keyword evidence="1" id="KW-1133">Transmembrane helix</keyword>
<gene>
    <name evidence="2" type="ORF">HannXRQ_Chr12g0384611</name>
</gene>
<evidence type="ECO:0000256" key="1">
    <source>
        <dbReference type="SAM" id="Phobius"/>
    </source>
</evidence>
<reference evidence="3" key="1">
    <citation type="journal article" date="2017" name="Nature">
        <title>The sunflower genome provides insights into oil metabolism, flowering and Asterid evolution.</title>
        <authorList>
            <person name="Badouin H."/>
            <person name="Gouzy J."/>
            <person name="Grassa C.J."/>
            <person name="Murat F."/>
            <person name="Staton S.E."/>
            <person name="Cottret L."/>
            <person name="Lelandais-Briere C."/>
            <person name="Owens G.L."/>
            <person name="Carrere S."/>
            <person name="Mayjonade B."/>
            <person name="Legrand L."/>
            <person name="Gill N."/>
            <person name="Kane N.C."/>
            <person name="Bowers J.E."/>
            <person name="Hubner S."/>
            <person name="Bellec A."/>
            <person name="Berard A."/>
            <person name="Berges H."/>
            <person name="Blanchet N."/>
            <person name="Boniface M.C."/>
            <person name="Brunel D."/>
            <person name="Catrice O."/>
            <person name="Chaidir N."/>
            <person name="Claudel C."/>
            <person name="Donnadieu C."/>
            <person name="Faraut T."/>
            <person name="Fievet G."/>
            <person name="Helmstetter N."/>
            <person name="King M."/>
            <person name="Knapp S.J."/>
            <person name="Lai Z."/>
            <person name="Le Paslier M.C."/>
            <person name="Lippi Y."/>
            <person name="Lorenzon L."/>
            <person name="Mandel J.R."/>
            <person name="Marage G."/>
            <person name="Marchand G."/>
            <person name="Marquand E."/>
            <person name="Bret-Mestries E."/>
            <person name="Morien E."/>
            <person name="Nambeesan S."/>
            <person name="Nguyen T."/>
            <person name="Pegot-Espagnet P."/>
            <person name="Pouilly N."/>
            <person name="Raftis F."/>
            <person name="Sallet E."/>
            <person name="Schiex T."/>
            <person name="Thomas J."/>
            <person name="Vandecasteele C."/>
            <person name="Vares D."/>
            <person name="Vear F."/>
            <person name="Vautrin S."/>
            <person name="Crespi M."/>
            <person name="Mangin B."/>
            <person name="Burke J.M."/>
            <person name="Salse J."/>
            <person name="Munos S."/>
            <person name="Vincourt P."/>
            <person name="Rieseberg L.H."/>
            <person name="Langlade N.B."/>
        </authorList>
    </citation>
    <scope>NUCLEOTIDE SEQUENCE [LARGE SCALE GENOMIC DNA]</scope>
    <source>
        <strain evidence="3">cv. SF193</strain>
    </source>
</reference>
<dbReference type="Proteomes" id="UP000215914">
    <property type="component" value="Chromosome 12"/>
</dbReference>
<sequence>MICSRPRLATTRLRVGRLVSSGPLGRNRFGPKPLAYVGTLYKSQPFPHVLHFTHTHTSPILSQLETPNQQHSISSNFRFKHKNLGQETRSKIITRTLHLLGSFLFVFGSFFFFTTGRGDQRD</sequence>
<protein>
    <submittedName>
        <fullName evidence="2">Uncharacterized protein</fullName>
    </submittedName>
</protein>
<organism evidence="2 3">
    <name type="scientific">Helianthus annuus</name>
    <name type="common">Common sunflower</name>
    <dbReference type="NCBI Taxonomy" id="4232"/>
    <lineage>
        <taxon>Eukaryota</taxon>
        <taxon>Viridiplantae</taxon>
        <taxon>Streptophyta</taxon>
        <taxon>Embryophyta</taxon>
        <taxon>Tracheophyta</taxon>
        <taxon>Spermatophyta</taxon>
        <taxon>Magnoliopsida</taxon>
        <taxon>eudicotyledons</taxon>
        <taxon>Gunneridae</taxon>
        <taxon>Pentapetalae</taxon>
        <taxon>asterids</taxon>
        <taxon>campanulids</taxon>
        <taxon>Asterales</taxon>
        <taxon>Asteraceae</taxon>
        <taxon>Asteroideae</taxon>
        <taxon>Heliantheae alliance</taxon>
        <taxon>Heliantheae</taxon>
        <taxon>Helianthus</taxon>
    </lineage>
</organism>
<dbReference type="AlphaFoldDB" id="A0A251T5L2"/>
<accession>A0A251T5L2</accession>